<evidence type="ECO:0000313" key="3">
    <source>
        <dbReference type="Proteomes" id="UP000244855"/>
    </source>
</evidence>
<dbReference type="AlphaFoldDB" id="A0A2V1DUQ6"/>
<protein>
    <submittedName>
        <fullName evidence="2">Uncharacterized protein</fullName>
    </submittedName>
</protein>
<feature type="region of interest" description="Disordered" evidence="1">
    <location>
        <begin position="47"/>
        <end position="67"/>
    </location>
</feature>
<proteinExistence type="predicted"/>
<feature type="region of interest" description="Disordered" evidence="1">
    <location>
        <begin position="172"/>
        <end position="191"/>
    </location>
</feature>
<reference evidence="2 3" key="1">
    <citation type="journal article" date="2018" name="Sci. Rep.">
        <title>Comparative genomics provides insights into the lifestyle and reveals functional heterogeneity of dark septate endophytic fungi.</title>
        <authorList>
            <person name="Knapp D.G."/>
            <person name="Nemeth J.B."/>
            <person name="Barry K."/>
            <person name="Hainaut M."/>
            <person name="Henrissat B."/>
            <person name="Johnson J."/>
            <person name="Kuo A."/>
            <person name="Lim J.H.P."/>
            <person name="Lipzen A."/>
            <person name="Nolan M."/>
            <person name="Ohm R.A."/>
            <person name="Tamas L."/>
            <person name="Grigoriev I.V."/>
            <person name="Spatafora J.W."/>
            <person name="Nagy L.G."/>
            <person name="Kovacs G.M."/>
        </authorList>
    </citation>
    <scope>NUCLEOTIDE SEQUENCE [LARGE SCALE GENOMIC DNA]</scope>
    <source>
        <strain evidence="2 3">DSE2036</strain>
    </source>
</reference>
<gene>
    <name evidence="2" type="ORF">DM02DRAFT_653967</name>
</gene>
<evidence type="ECO:0000256" key="1">
    <source>
        <dbReference type="SAM" id="MobiDB-lite"/>
    </source>
</evidence>
<evidence type="ECO:0000313" key="2">
    <source>
        <dbReference type="EMBL" id="PVI01947.1"/>
    </source>
</evidence>
<feature type="region of interest" description="Disordered" evidence="1">
    <location>
        <begin position="250"/>
        <end position="273"/>
    </location>
</feature>
<sequence>MALLMYNYFQLPSTTSLTTSSYTSKEFTGEKIFIFSLTNLTEMPQQNNNHRFRSQGRGKSPLPNGNKFESFNRADIDLILSTLSSVKDPVLDEKTPHPFATSSHDDQLAPTASLPKARKGAPKPESSTHGPSRHYEKTSPPLPRQVHSSLDIISPLAFASAREQKIDRLVNSEDDESELNQATTESQDQQQTFARTSTTADDDFGMQSLSDMEDEPSVCAKTYAETLYAGNSVINEDEREVKEGFVFVEKDGESPEEKHGAGWKQSIFGGKRK</sequence>
<dbReference type="EMBL" id="KZ805349">
    <property type="protein sequence ID" value="PVI01947.1"/>
    <property type="molecule type" value="Genomic_DNA"/>
</dbReference>
<dbReference type="Proteomes" id="UP000244855">
    <property type="component" value="Unassembled WGS sequence"/>
</dbReference>
<accession>A0A2V1DUQ6</accession>
<name>A0A2V1DUQ6_9PLEO</name>
<feature type="compositionally biased region" description="Polar residues" evidence="1">
    <location>
        <begin position="179"/>
        <end position="191"/>
    </location>
</feature>
<keyword evidence="3" id="KW-1185">Reference proteome</keyword>
<feature type="region of interest" description="Disordered" evidence="1">
    <location>
        <begin position="90"/>
        <end position="146"/>
    </location>
</feature>
<feature type="compositionally biased region" description="Basic and acidic residues" evidence="1">
    <location>
        <begin position="250"/>
        <end position="260"/>
    </location>
</feature>
<organism evidence="2 3">
    <name type="scientific">Periconia macrospinosa</name>
    <dbReference type="NCBI Taxonomy" id="97972"/>
    <lineage>
        <taxon>Eukaryota</taxon>
        <taxon>Fungi</taxon>
        <taxon>Dikarya</taxon>
        <taxon>Ascomycota</taxon>
        <taxon>Pezizomycotina</taxon>
        <taxon>Dothideomycetes</taxon>
        <taxon>Pleosporomycetidae</taxon>
        <taxon>Pleosporales</taxon>
        <taxon>Massarineae</taxon>
        <taxon>Periconiaceae</taxon>
        <taxon>Periconia</taxon>
    </lineage>
</organism>